<reference evidence="1" key="1">
    <citation type="submission" date="2021-09" db="EMBL/GenBank/DDBJ databases">
        <authorList>
            <consortium name="AG Swart"/>
            <person name="Singh M."/>
            <person name="Singh A."/>
            <person name="Seah K."/>
            <person name="Emmerich C."/>
        </authorList>
    </citation>
    <scope>NUCLEOTIDE SEQUENCE</scope>
    <source>
        <strain evidence="1">ATCC30299</strain>
    </source>
</reference>
<proteinExistence type="predicted"/>
<dbReference type="Proteomes" id="UP001162131">
    <property type="component" value="Unassembled WGS sequence"/>
</dbReference>
<organism evidence="1 2">
    <name type="scientific">Blepharisma stoltei</name>
    <dbReference type="NCBI Taxonomy" id="1481888"/>
    <lineage>
        <taxon>Eukaryota</taxon>
        <taxon>Sar</taxon>
        <taxon>Alveolata</taxon>
        <taxon>Ciliophora</taxon>
        <taxon>Postciliodesmatophora</taxon>
        <taxon>Heterotrichea</taxon>
        <taxon>Heterotrichida</taxon>
        <taxon>Blepharismidae</taxon>
        <taxon>Blepharisma</taxon>
    </lineage>
</organism>
<accession>A0AAU9JNA4</accession>
<keyword evidence="2" id="KW-1185">Reference proteome</keyword>
<dbReference type="EMBL" id="CAJZBQ010000043">
    <property type="protein sequence ID" value="CAG9327204.1"/>
    <property type="molecule type" value="Genomic_DNA"/>
</dbReference>
<protein>
    <submittedName>
        <fullName evidence="1">Uncharacterized protein</fullName>
    </submittedName>
</protein>
<evidence type="ECO:0000313" key="1">
    <source>
        <dbReference type="EMBL" id="CAG9327204.1"/>
    </source>
</evidence>
<comment type="caution">
    <text evidence="1">The sequence shown here is derived from an EMBL/GenBank/DDBJ whole genome shotgun (WGS) entry which is preliminary data.</text>
</comment>
<sequence length="369" mass="42096">METFRIRDLILSRELGVGATLSLSDASIRSYNWNSQKWLTHEADSLAMARFKGVVFFNGYEDFFCSINEEGSLVYHHSPNLSMSLKLSNANENAIGIEKFGDSLLLIVSKVTSDKVRFYMFSISDLNNNLIRRVKVFTFIDISDTITQLANFVDNYMVICAGDTFWLLDGELGSCAYSCVLREGYKAKYSGACLIICGFRKNGLKFEIRELSTGNTYRINLRTHGTLFYWEIIGSYLVIGYDENKLIKTNYVTLESRTYTKYHPRTFFRPKSSNDALVFFDEGRAAFLSHLDEYIIVKSSRLTISDANGYVFVLDQLRSLVIIISIETRQIVNTFNLPIFEDQIKGFGVNRDTLEIYVGFKNGNILVMG</sequence>
<dbReference type="AlphaFoldDB" id="A0AAU9JNA4"/>
<evidence type="ECO:0000313" key="2">
    <source>
        <dbReference type="Proteomes" id="UP001162131"/>
    </source>
</evidence>
<name>A0AAU9JNA4_9CILI</name>
<gene>
    <name evidence="1" type="ORF">BSTOLATCC_MIC43244</name>
</gene>